<keyword evidence="4" id="KW-0704">Schiff base</keyword>
<dbReference type="InterPro" id="IPR007565">
    <property type="entry name" value="4HFCP_synth"/>
</dbReference>
<evidence type="ECO:0000313" key="8">
    <source>
        <dbReference type="EMBL" id="MDA0159972.1"/>
    </source>
</evidence>
<dbReference type="AlphaFoldDB" id="A0A9X3MPE6"/>
<evidence type="ECO:0000256" key="7">
    <source>
        <dbReference type="PIRSR" id="PIRSR015957-1"/>
    </source>
</evidence>
<dbReference type="EMBL" id="JAPDOD010000004">
    <property type="protein sequence ID" value="MDA0159972.1"/>
    <property type="molecule type" value="Genomic_DNA"/>
</dbReference>
<feature type="active site" description="Schiff-base intermediate with substrate" evidence="7">
    <location>
        <position position="27"/>
    </location>
</feature>
<dbReference type="GO" id="GO:0016829">
    <property type="term" value="F:lyase activity"/>
    <property type="evidence" value="ECO:0007669"/>
    <property type="project" value="UniProtKB-KW"/>
</dbReference>
<gene>
    <name evidence="8" type="ORF">OM076_06850</name>
</gene>
<comment type="caution">
    <text evidence="8">The sequence shown here is derived from an EMBL/GenBank/DDBJ whole genome shotgun (WGS) entry which is preliminary data.</text>
</comment>
<evidence type="ECO:0000256" key="5">
    <source>
        <dbReference type="ARBA" id="ARBA00032523"/>
    </source>
</evidence>
<accession>A0A9X3MPE6</accession>
<reference evidence="8" key="1">
    <citation type="submission" date="2022-10" db="EMBL/GenBank/DDBJ databases">
        <title>The WGS of Solirubrobacter ginsenosidimutans DSM 21036.</title>
        <authorList>
            <person name="Jiang Z."/>
        </authorList>
    </citation>
    <scope>NUCLEOTIDE SEQUENCE</scope>
    <source>
        <strain evidence="8">DSM 21036</strain>
    </source>
</reference>
<evidence type="ECO:0000256" key="4">
    <source>
        <dbReference type="ARBA" id="ARBA00023270"/>
    </source>
</evidence>
<dbReference type="Proteomes" id="UP001149140">
    <property type="component" value="Unassembled WGS sequence"/>
</dbReference>
<dbReference type="PIRSF" id="PIRSF015957">
    <property type="entry name" value="UCP015957"/>
    <property type="match status" value="1"/>
</dbReference>
<evidence type="ECO:0000256" key="1">
    <source>
        <dbReference type="ARBA" id="ARBA00003810"/>
    </source>
</evidence>
<evidence type="ECO:0000256" key="6">
    <source>
        <dbReference type="ARBA" id="ARBA00047628"/>
    </source>
</evidence>
<sequence length="237" mass="23610">MKLLVSVVDAAEARTAAVAGADIVDVKNPAEGSLGAPSPAVIAAVRDVVDPGRTVSAAIGDMPNLPGTAALAALGAARSGAALVKVGLYGTSTEDEAVALLRAVRDAVAGVDGAEVVAAAYADARRVPQAPLAPELLPRVARAAGLAMCMFDTAIKDGRGLLDWLTPDALTTLVAEAHAAGLQIALAGALRAEDLPVVRATGADIAGVRSAACSDGRRSAPLDAARVRALLATTRTT</sequence>
<comment type="catalytic activity">
    <reaction evidence="6">
        <text>2 D-glyceraldehyde 3-phosphate = 4-(hydroxymethyl)-2-furancarboxaldehyde phosphate + phosphate + 2 H2O</text>
        <dbReference type="Rhea" id="RHEA:43536"/>
        <dbReference type="ChEBI" id="CHEBI:15377"/>
        <dbReference type="ChEBI" id="CHEBI:43474"/>
        <dbReference type="ChEBI" id="CHEBI:59776"/>
        <dbReference type="ChEBI" id="CHEBI:83407"/>
        <dbReference type="EC" id="4.2.3.153"/>
    </reaction>
</comment>
<evidence type="ECO:0000256" key="3">
    <source>
        <dbReference type="ARBA" id="ARBA00023239"/>
    </source>
</evidence>
<comment type="function">
    <text evidence="1">Catalyzes the formation of 4-(hydroxymethyl)-2-furancarboxaldehyde phosphate (4-HFC-P) from two molecules of glyceraldehyde-3-P (GA-3-P).</text>
</comment>
<dbReference type="Pfam" id="PF04476">
    <property type="entry name" value="4HFCP_synth"/>
    <property type="match status" value="1"/>
</dbReference>
<organism evidence="8 9">
    <name type="scientific">Solirubrobacter ginsenosidimutans</name>
    <dbReference type="NCBI Taxonomy" id="490573"/>
    <lineage>
        <taxon>Bacteria</taxon>
        <taxon>Bacillati</taxon>
        <taxon>Actinomycetota</taxon>
        <taxon>Thermoleophilia</taxon>
        <taxon>Solirubrobacterales</taxon>
        <taxon>Solirubrobacteraceae</taxon>
        <taxon>Solirubrobacter</taxon>
    </lineage>
</organism>
<name>A0A9X3MPE6_9ACTN</name>
<feature type="active site" description="Proton acceptor" evidence="7">
    <location>
        <position position="85"/>
    </location>
</feature>
<proteinExistence type="predicted"/>
<keyword evidence="9" id="KW-1185">Reference proteome</keyword>
<keyword evidence="3" id="KW-0456">Lyase</keyword>
<dbReference type="EC" id="4.2.3.153" evidence="2"/>
<evidence type="ECO:0000313" key="9">
    <source>
        <dbReference type="Proteomes" id="UP001149140"/>
    </source>
</evidence>
<dbReference type="RefSeq" id="WP_270038741.1">
    <property type="nucleotide sequence ID" value="NZ_JAPDOD010000004.1"/>
</dbReference>
<evidence type="ECO:0000256" key="2">
    <source>
        <dbReference type="ARBA" id="ARBA00012553"/>
    </source>
</evidence>
<protein>
    <recommendedName>
        <fullName evidence="2">(5-formylfuran-3-yl)methyl phosphate synthase</fullName>
        <ecNumber evidence="2">4.2.3.153</ecNumber>
    </recommendedName>
    <alternativeName>
        <fullName evidence="5">4-(hydroxymethyl)-2-furancarboxaldehyde-phosphate synthase</fullName>
    </alternativeName>
</protein>